<dbReference type="PANTHER" id="PTHR47511">
    <property type="entry name" value="PEPTIDYL-PROLYL CIS-TRANS ISOMERASE CYP23"/>
    <property type="match status" value="1"/>
</dbReference>
<sequence>MRCCTLLSLLLASATLACEDEHENCVGWAKSGECKNNAGFMKASCPKSCDTCPEPIDPKLTELGPEKVVIEVDLGAGQVGQVEFGFYPNAAPVTVAHILKLFRLRCYDTNHIFRVDKGFVAQIQSVSRASVTTPLSAECEVEAAKTVPGEFTPVPHTRGILSMGRMSDPNSGGSSFSMLLGKAPHLDNQYTVFGKVLRGDNVLSKLEQVKTKKEGIFVMPLERISITRAYVVGSERAPQ</sequence>
<protein>
    <recommendedName>
        <fullName evidence="5">Peptidylprolyl isomerase</fullName>
    </recommendedName>
</protein>
<feature type="chain" id="PRO_5031292764" description="Peptidylprolyl isomerase" evidence="1">
    <location>
        <begin position="18"/>
        <end position="239"/>
    </location>
</feature>
<dbReference type="PROSITE" id="PS50072">
    <property type="entry name" value="CSA_PPIASE_2"/>
    <property type="match status" value="1"/>
</dbReference>
<dbReference type="CDD" id="cd00317">
    <property type="entry name" value="cyclophilin"/>
    <property type="match status" value="1"/>
</dbReference>
<dbReference type="Gene3D" id="2.40.100.10">
    <property type="entry name" value="Cyclophilin-like"/>
    <property type="match status" value="1"/>
</dbReference>
<dbReference type="GO" id="GO:0003755">
    <property type="term" value="F:peptidyl-prolyl cis-trans isomerase activity"/>
    <property type="evidence" value="ECO:0007669"/>
    <property type="project" value="InterPro"/>
</dbReference>
<dbReference type="Gene3D" id="1.10.10.1940">
    <property type="match status" value="1"/>
</dbReference>
<dbReference type="EMBL" id="HBEP01035493">
    <property type="protein sequence ID" value="CAD8509905.1"/>
    <property type="molecule type" value="Transcribed_RNA"/>
</dbReference>
<dbReference type="InterPro" id="IPR029000">
    <property type="entry name" value="Cyclophilin-like_dom_sf"/>
</dbReference>
<dbReference type="PROSITE" id="PS51670">
    <property type="entry name" value="SHKT"/>
    <property type="match status" value="1"/>
</dbReference>
<dbReference type="InterPro" id="IPR002130">
    <property type="entry name" value="Cyclophilin-type_PPIase_dom"/>
</dbReference>
<keyword evidence="1" id="KW-0732">Signal</keyword>
<dbReference type="InterPro" id="IPR003582">
    <property type="entry name" value="ShKT_dom"/>
</dbReference>
<dbReference type="SUPFAM" id="SSF50891">
    <property type="entry name" value="Cyclophilin-like"/>
    <property type="match status" value="1"/>
</dbReference>
<dbReference type="SMART" id="SM00254">
    <property type="entry name" value="ShKT"/>
    <property type="match status" value="1"/>
</dbReference>
<dbReference type="Pfam" id="PF01549">
    <property type="entry name" value="ShK"/>
    <property type="match status" value="1"/>
</dbReference>
<gene>
    <name evidence="4" type="ORF">PANT1444_LOCUS20135</name>
</gene>
<accession>A0A7S0NF87</accession>
<proteinExistence type="predicted"/>
<organism evidence="4">
    <name type="scientific">Phaeocystis antarctica</name>
    <dbReference type="NCBI Taxonomy" id="33657"/>
    <lineage>
        <taxon>Eukaryota</taxon>
        <taxon>Haptista</taxon>
        <taxon>Haptophyta</taxon>
        <taxon>Prymnesiophyceae</taxon>
        <taxon>Phaeocystales</taxon>
        <taxon>Phaeocystaceae</taxon>
        <taxon>Phaeocystis</taxon>
    </lineage>
</organism>
<dbReference type="AlphaFoldDB" id="A0A7S0NF87"/>
<evidence type="ECO:0000256" key="1">
    <source>
        <dbReference type="SAM" id="SignalP"/>
    </source>
</evidence>
<dbReference type="PROSITE" id="PS51257">
    <property type="entry name" value="PROKAR_LIPOPROTEIN"/>
    <property type="match status" value="1"/>
</dbReference>
<evidence type="ECO:0000259" key="3">
    <source>
        <dbReference type="PROSITE" id="PS51670"/>
    </source>
</evidence>
<dbReference type="Pfam" id="PF00160">
    <property type="entry name" value="Pro_isomerase"/>
    <property type="match status" value="1"/>
</dbReference>
<feature type="signal peptide" evidence="1">
    <location>
        <begin position="1"/>
        <end position="17"/>
    </location>
</feature>
<name>A0A7S0NF87_9EUKA</name>
<reference evidence="4" key="1">
    <citation type="submission" date="2021-01" db="EMBL/GenBank/DDBJ databases">
        <authorList>
            <person name="Corre E."/>
            <person name="Pelletier E."/>
            <person name="Niang G."/>
            <person name="Scheremetjew M."/>
            <person name="Finn R."/>
            <person name="Kale V."/>
            <person name="Holt S."/>
            <person name="Cochrane G."/>
            <person name="Meng A."/>
            <person name="Brown T."/>
            <person name="Cohen L."/>
        </authorList>
    </citation>
    <scope>NUCLEOTIDE SEQUENCE</scope>
    <source>
        <strain evidence="4">CCMP1374</strain>
    </source>
</reference>
<dbReference type="PANTHER" id="PTHR47511:SF1">
    <property type="entry name" value="PEPTIDYL-PROLYL CIS-TRANS ISOMERASE CYP23"/>
    <property type="match status" value="1"/>
</dbReference>
<evidence type="ECO:0008006" key="5">
    <source>
        <dbReference type="Google" id="ProtNLM"/>
    </source>
</evidence>
<evidence type="ECO:0000313" key="4">
    <source>
        <dbReference type="EMBL" id="CAD8509905.1"/>
    </source>
</evidence>
<feature type="domain" description="ShKT" evidence="3">
    <location>
        <begin position="18"/>
        <end position="52"/>
    </location>
</feature>
<dbReference type="InterPro" id="IPR044233">
    <property type="entry name" value="CYP23-like"/>
</dbReference>
<evidence type="ECO:0000259" key="2">
    <source>
        <dbReference type="PROSITE" id="PS50072"/>
    </source>
</evidence>
<feature type="domain" description="PPIase cyclophilin-type" evidence="2">
    <location>
        <begin position="69"/>
        <end position="231"/>
    </location>
</feature>